<comment type="caution">
    <text evidence="5">The sequence shown here is derived from an EMBL/GenBank/DDBJ whole genome shotgun (WGS) entry which is preliminary data.</text>
</comment>
<dbReference type="AlphaFoldDB" id="A0A9D2C0D6"/>
<name>A0A9D2C0D6_9FIRM</name>
<organism evidence="5 6">
    <name type="scientific">Candidatus Flavonifractor merdigallinarum</name>
    <dbReference type="NCBI Taxonomy" id="2838589"/>
    <lineage>
        <taxon>Bacteria</taxon>
        <taxon>Bacillati</taxon>
        <taxon>Bacillota</taxon>
        <taxon>Clostridia</taxon>
        <taxon>Eubacteriales</taxon>
        <taxon>Oscillospiraceae</taxon>
        <taxon>Flavonifractor</taxon>
    </lineage>
</organism>
<evidence type="ECO:0000259" key="4">
    <source>
        <dbReference type="PROSITE" id="PS01124"/>
    </source>
</evidence>
<dbReference type="SUPFAM" id="SSF46689">
    <property type="entry name" value="Homeodomain-like"/>
    <property type="match status" value="2"/>
</dbReference>
<evidence type="ECO:0000313" key="5">
    <source>
        <dbReference type="EMBL" id="HIY22415.1"/>
    </source>
</evidence>
<dbReference type="Pfam" id="PF12833">
    <property type="entry name" value="HTH_18"/>
    <property type="match status" value="1"/>
</dbReference>
<dbReference type="PANTHER" id="PTHR43280">
    <property type="entry name" value="ARAC-FAMILY TRANSCRIPTIONAL REGULATOR"/>
    <property type="match status" value="1"/>
</dbReference>
<dbReference type="Proteomes" id="UP000823868">
    <property type="component" value="Unassembled WGS sequence"/>
</dbReference>
<dbReference type="PRINTS" id="PR00032">
    <property type="entry name" value="HTHARAC"/>
</dbReference>
<dbReference type="PROSITE" id="PS00041">
    <property type="entry name" value="HTH_ARAC_FAMILY_1"/>
    <property type="match status" value="1"/>
</dbReference>
<evidence type="ECO:0000256" key="3">
    <source>
        <dbReference type="ARBA" id="ARBA00023163"/>
    </source>
</evidence>
<protein>
    <submittedName>
        <fullName evidence="5">AraC family transcriptional regulator</fullName>
    </submittedName>
</protein>
<dbReference type="Gene3D" id="1.10.10.60">
    <property type="entry name" value="Homeodomain-like"/>
    <property type="match status" value="2"/>
</dbReference>
<dbReference type="InterPro" id="IPR009057">
    <property type="entry name" value="Homeodomain-like_sf"/>
</dbReference>
<dbReference type="InterPro" id="IPR018060">
    <property type="entry name" value="HTH_AraC"/>
</dbReference>
<keyword evidence="3" id="KW-0804">Transcription</keyword>
<reference evidence="5" key="2">
    <citation type="submission" date="2021-04" db="EMBL/GenBank/DDBJ databases">
        <authorList>
            <person name="Gilroy R."/>
        </authorList>
    </citation>
    <scope>NUCLEOTIDE SEQUENCE</scope>
    <source>
        <strain evidence="5">ChiBcec16_6824</strain>
    </source>
</reference>
<keyword evidence="2" id="KW-0238">DNA-binding</keyword>
<dbReference type="GO" id="GO:0003700">
    <property type="term" value="F:DNA-binding transcription factor activity"/>
    <property type="evidence" value="ECO:0007669"/>
    <property type="project" value="InterPro"/>
</dbReference>
<keyword evidence="1" id="KW-0805">Transcription regulation</keyword>
<proteinExistence type="predicted"/>
<sequence>MLGGLLAGPVVMGLPEDTLMGLPQREMEERVRTLPVFSAEEVNHISEVFAAGVAAQSGLVNSMLSYKQEQLLNAIYRVKESCYSGPSRHSYPIRYEKELQSMMLQKDQSGAEERLQLMLSHIFLSCDFDMERIRQRACELAVLLSRATIDAGADINEVLALNSAYWEELGGCATTDEVSQVLTRILHRFLACSFCFATVKHSDIIYHAMEYVKSHYAQKISLAQVAEYVGLNKSYFSTLFKNETGMSMMAYIHSVRVERSKVMLMDASLGLAEVATLCGFEDQSYFTKIFKRVTGVTPKRYRDGRGVALTPVERSSS</sequence>
<evidence type="ECO:0000313" key="6">
    <source>
        <dbReference type="Proteomes" id="UP000823868"/>
    </source>
</evidence>
<accession>A0A9D2C0D6</accession>
<evidence type="ECO:0000256" key="2">
    <source>
        <dbReference type="ARBA" id="ARBA00023125"/>
    </source>
</evidence>
<dbReference type="GO" id="GO:0043565">
    <property type="term" value="F:sequence-specific DNA binding"/>
    <property type="evidence" value="ECO:0007669"/>
    <property type="project" value="InterPro"/>
</dbReference>
<dbReference type="InterPro" id="IPR018062">
    <property type="entry name" value="HTH_AraC-typ_CS"/>
</dbReference>
<gene>
    <name evidence="5" type="ORF">H9841_11020</name>
</gene>
<dbReference type="SMART" id="SM00342">
    <property type="entry name" value="HTH_ARAC"/>
    <property type="match status" value="1"/>
</dbReference>
<dbReference type="PROSITE" id="PS01124">
    <property type="entry name" value="HTH_ARAC_FAMILY_2"/>
    <property type="match status" value="1"/>
</dbReference>
<reference evidence="5" key="1">
    <citation type="journal article" date="2021" name="PeerJ">
        <title>Extensive microbial diversity within the chicken gut microbiome revealed by metagenomics and culture.</title>
        <authorList>
            <person name="Gilroy R."/>
            <person name="Ravi A."/>
            <person name="Getino M."/>
            <person name="Pursley I."/>
            <person name="Horton D.L."/>
            <person name="Alikhan N.F."/>
            <person name="Baker D."/>
            <person name="Gharbi K."/>
            <person name="Hall N."/>
            <person name="Watson M."/>
            <person name="Adriaenssens E.M."/>
            <person name="Foster-Nyarko E."/>
            <person name="Jarju S."/>
            <person name="Secka A."/>
            <person name="Antonio M."/>
            <person name="Oren A."/>
            <person name="Chaudhuri R.R."/>
            <person name="La Ragione R."/>
            <person name="Hildebrand F."/>
            <person name="Pallen M.J."/>
        </authorList>
    </citation>
    <scope>NUCLEOTIDE SEQUENCE</scope>
    <source>
        <strain evidence="5">ChiBcec16_6824</strain>
    </source>
</reference>
<evidence type="ECO:0000256" key="1">
    <source>
        <dbReference type="ARBA" id="ARBA00023015"/>
    </source>
</evidence>
<dbReference type="PANTHER" id="PTHR43280:SF28">
    <property type="entry name" value="HTH-TYPE TRANSCRIPTIONAL ACTIVATOR RHAS"/>
    <property type="match status" value="1"/>
</dbReference>
<feature type="domain" description="HTH araC/xylS-type" evidence="4">
    <location>
        <begin position="206"/>
        <end position="304"/>
    </location>
</feature>
<dbReference type="InterPro" id="IPR020449">
    <property type="entry name" value="Tscrpt_reg_AraC-type_HTH"/>
</dbReference>
<dbReference type="EMBL" id="DXDX01000199">
    <property type="protein sequence ID" value="HIY22415.1"/>
    <property type="molecule type" value="Genomic_DNA"/>
</dbReference>